<accession>Q02CQ1</accession>
<dbReference type="InterPro" id="IPR011083">
    <property type="entry name" value="Phage_tail_collar_dom"/>
</dbReference>
<gene>
    <name evidence="2" type="ordered locus">Acid_0150</name>
</gene>
<protein>
    <submittedName>
        <fullName evidence="2">Phage Tail Collar domain protein</fullName>
    </submittedName>
</protein>
<dbReference type="SUPFAM" id="SSF88874">
    <property type="entry name" value="Receptor-binding domain of short tail fibre protein gp12"/>
    <property type="match status" value="1"/>
</dbReference>
<dbReference type="HOGENOM" id="CLU_087872_0_0_0"/>
<dbReference type="Pfam" id="PF07484">
    <property type="entry name" value="Collar"/>
    <property type="match status" value="1"/>
</dbReference>
<dbReference type="eggNOG" id="COG4675">
    <property type="taxonomic scope" value="Bacteria"/>
</dbReference>
<proteinExistence type="predicted"/>
<name>Q02CQ1_SOLUE</name>
<dbReference type="AlphaFoldDB" id="Q02CQ1"/>
<reference evidence="2" key="1">
    <citation type="submission" date="2006-10" db="EMBL/GenBank/DDBJ databases">
        <title>Complete sequence of Solibacter usitatus Ellin6076.</title>
        <authorList>
            <consortium name="US DOE Joint Genome Institute"/>
            <person name="Copeland A."/>
            <person name="Lucas S."/>
            <person name="Lapidus A."/>
            <person name="Barry K."/>
            <person name="Detter J.C."/>
            <person name="Glavina del Rio T."/>
            <person name="Hammon N."/>
            <person name="Israni S."/>
            <person name="Dalin E."/>
            <person name="Tice H."/>
            <person name="Pitluck S."/>
            <person name="Thompson L.S."/>
            <person name="Brettin T."/>
            <person name="Bruce D."/>
            <person name="Han C."/>
            <person name="Tapia R."/>
            <person name="Gilna P."/>
            <person name="Schmutz J."/>
            <person name="Larimer F."/>
            <person name="Land M."/>
            <person name="Hauser L."/>
            <person name="Kyrpides N."/>
            <person name="Mikhailova N."/>
            <person name="Janssen P.H."/>
            <person name="Kuske C.R."/>
            <person name="Richardson P."/>
        </authorList>
    </citation>
    <scope>NUCLEOTIDE SEQUENCE</scope>
    <source>
        <strain evidence="2">Ellin6076</strain>
    </source>
</reference>
<dbReference type="OrthoDB" id="9810174at2"/>
<sequence length="165" mass="17457">MATPFISEIKLFSFGFAPKGWAMCNGQLLPINQNQALFSLLGTTYGGDGRVNFALPNLQGRVPMHMGNGHTLGERGGEQNHTLIMSEMPAHTHTPTGCSDQANLTTPSGSLWGKDASSPYAASGNAAMLPADIIPVGGSQPHQNMSPFLTLNFCIALQGIFPSQN</sequence>
<evidence type="ECO:0000259" key="1">
    <source>
        <dbReference type="Pfam" id="PF07484"/>
    </source>
</evidence>
<evidence type="ECO:0000313" key="2">
    <source>
        <dbReference type="EMBL" id="ABJ81165.1"/>
    </source>
</evidence>
<organism evidence="2">
    <name type="scientific">Solibacter usitatus (strain Ellin6076)</name>
    <dbReference type="NCBI Taxonomy" id="234267"/>
    <lineage>
        <taxon>Bacteria</taxon>
        <taxon>Pseudomonadati</taxon>
        <taxon>Acidobacteriota</taxon>
        <taxon>Terriglobia</taxon>
        <taxon>Bryobacterales</taxon>
        <taxon>Solibacteraceae</taxon>
        <taxon>Candidatus Solibacter</taxon>
    </lineage>
</organism>
<dbReference type="STRING" id="234267.Acid_0150"/>
<dbReference type="Gene3D" id="3.90.1340.10">
    <property type="entry name" value="Phage tail collar domain"/>
    <property type="match status" value="1"/>
</dbReference>
<dbReference type="InterPro" id="IPR037053">
    <property type="entry name" value="Phage_tail_collar_dom_sf"/>
</dbReference>
<feature type="domain" description="Phage tail collar" evidence="1">
    <location>
        <begin position="8"/>
        <end position="63"/>
    </location>
</feature>
<dbReference type="InParanoid" id="Q02CQ1"/>
<dbReference type="KEGG" id="sus:Acid_0150"/>
<dbReference type="EMBL" id="CP000473">
    <property type="protein sequence ID" value="ABJ81165.1"/>
    <property type="molecule type" value="Genomic_DNA"/>
</dbReference>